<comment type="caution">
    <text evidence="6">The sequence shown here is derived from an EMBL/GenBank/DDBJ whole genome shotgun (WGS) entry which is preliminary data.</text>
</comment>
<dbReference type="Proteomes" id="UP001357485">
    <property type="component" value="Unassembled WGS sequence"/>
</dbReference>
<dbReference type="InterPro" id="IPR007783">
    <property type="entry name" value="eIF3d"/>
</dbReference>
<keyword evidence="7" id="KW-1185">Reference proteome</keyword>
<keyword evidence="3" id="KW-0694">RNA-binding</keyword>
<evidence type="ECO:0000256" key="2">
    <source>
        <dbReference type="ARBA" id="ARBA00022540"/>
    </source>
</evidence>
<evidence type="ECO:0000256" key="3">
    <source>
        <dbReference type="ARBA" id="ARBA00022884"/>
    </source>
</evidence>
<keyword evidence="2" id="KW-0396">Initiation factor</keyword>
<accession>A0ABR0LRD3</accession>
<protein>
    <recommendedName>
        <fullName evidence="8">Eukaryotic translation initiation factor 3 subunit D</fullName>
    </recommendedName>
</protein>
<feature type="non-terminal residue" evidence="6">
    <location>
        <position position="109"/>
    </location>
</feature>
<evidence type="ECO:0000313" key="6">
    <source>
        <dbReference type="EMBL" id="KAK5232439.1"/>
    </source>
</evidence>
<proteinExistence type="predicted"/>
<keyword evidence="1" id="KW-0963">Cytoplasm</keyword>
<sequence>MLMCAPRSVYSWDLVINRQDNKIYIDKRDGSNLDMVTVNENAAEAPMETTESTKDAINSPQALMMEATRINYMFPNQTVIESETSKREMQNPHPFYNPAEESDPPASKS</sequence>
<dbReference type="Pfam" id="PF05091">
    <property type="entry name" value="eIF-3_zeta"/>
    <property type="match status" value="1"/>
</dbReference>
<organism evidence="6 7">
    <name type="scientific">Cryomyces antarcticus</name>
    <dbReference type="NCBI Taxonomy" id="329879"/>
    <lineage>
        <taxon>Eukaryota</taxon>
        <taxon>Fungi</taxon>
        <taxon>Dikarya</taxon>
        <taxon>Ascomycota</taxon>
        <taxon>Pezizomycotina</taxon>
        <taxon>Dothideomycetes</taxon>
        <taxon>Dothideomycetes incertae sedis</taxon>
        <taxon>Cryomyces</taxon>
    </lineage>
</organism>
<reference evidence="6 7" key="1">
    <citation type="submission" date="2023-08" db="EMBL/GenBank/DDBJ databases">
        <title>Black Yeasts Isolated from many extreme environments.</title>
        <authorList>
            <person name="Coleine C."/>
            <person name="Stajich J.E."/>
            <person name="Selbmann L."/>
        </authorList>
    </citation>
    <scope>NUCLEOTIDE SEQUENCE [LARGE SCALE GENOMIC DNA]</scope>
    <source>
        <strain evidence="6 7">CCFEE 536</strain>
    </source>
</reference>
<name>A0ABR0LRD3_9PEZI</name>
<keyword evidence="4" id="KW-0648">Protein biosynthesis</keyword>
<feature type="region of interest" description="Disordered" evidence="5">
    <location>
        <begin position="79"/>
        <end position="109"/>
    </location>
</feature>
<dbReference type="PANTHER" id="PTHR12399:SF0">
    <property type="entry name" value="EUKARYOTIC TRANSLATION INITIATION FACTOR 3 SUBUNIT D"/>
    <property type="match status" value="1"/>
</dbReference>
<dbReference type="EMBL" id="JAVRRA010013353">
    <property type="protein sequence ID" value="KAK5232439.1"/>
    <property type="molecule type" value="Genomic_DNA"/>
</dbReference>
<gene>
    <name evidence="6" type="ORF">LTR16_012707</name>
</gene>
<evidence type="ECO:0008006" key="8">
    <source>
        <dbReference type="Google" id="ProtNLM"/>
    </source>
</evidence>
<evidence type="ECO:0000256" key="5">
    <source>
        <dbReference type="SAM" id="MobiDB-lite"/>
    </source>
</evidence>
<evidence type="ECO:0000256" key="1">
    <source>
        <dbReference type="ARBA" id="ARBA00022490"/>
    </source>
</evidence>
<evidence type="ECO:0000313" key="7">
    <source>
        <dbReference type="Proteomes" id="UP001357485"/>
    </source>
</evidence>
<evidence type="ECO:0000256" key="4">
    <source>
        <dbReference type="ARBA" id="ARBA00022917"/>
    </source>
</evidence>
<dbReference type="PANTHER" id="PTHR12399">
    <property type="entry name" value="EUKARYOTIC TRANSLATION INITIATION FACTOR 3 SUBUNIT 7"/>
    <property type="match status" value="1"/>
</dbReference>